<evidence type="ECO:0000256" key="8">
    <source>
        <dbReference type="ARBA" id="ARBA00023136"/>
    </source>
</evidence>
<evidence type="ECO:0000256" key="4">
    <source>
        <dbReference type="ARBA" id="ARBA00022475"/>
    </source>
</evidence>
<evidence type="ECO:0000256" key="2">
    <source>
        <dbReference type="ARBA" id="ARBA00005745"/>
    </source>
</evidence>
<feature type="domain" description="Type II secretion system protein GspF" evidence="11">
    <location>
        <begin position="292"/>
        <end position="414"/>
    </location>
</feature>
<accession>A0ABU5MXV0</accession>
<sequence length="423" mass="45879">MPKFRYTAHDINGREKSGVVNAASSTAAETLLKSRGLFPTEVAGTDLKLPKTEKTAESTPSHKRGLSTEIRLPALLTPITPKQLMILTRQLATLIHSGMPLLKGLKILERQESHNTLKKAIGRIAESIEGGSTFADALAEHPRIFNRLYVNMVKAGEAGGVLDTVLDRLASYMEKAQKVKNRVKSAMTYPIVVLLASSAIMIFLMVSIIPKFEIIFSDMLDGRALPPLTLYVMGISENIKNQWPVGLAALAGAAVLFIILKRFKRGRYVLDALKLVLPLFGKLIRMSALARFARTLGTLMESGVPVLQALSIVKETLSNEIISNAVQNIHDNIKDGESMAAPVEANSIFPPIFGGMVEVGEETGELPDMLLKTADMYEDEVDNIVAGLSSIIEPLLIVILAVVVGTIVIAMFLPMVSIIGNLS</sequence>
<evidence type="ECO:0000313" key="13">
    <source>
        <dbReference type="Proteomes" id="UP001290861"/>
    </source>
</evidence>
<dbReference type="RefSeq" id="WP_322608827.1">
    <property type="nucleotide sequence ID" value="NZ_JARVCO010000010.1"/>
</dbReference>
<evidence type="ECO:0000256" key="5">
    <source>
        <dbReference type="ARBA" id="ARBA00022519"/>
    </source>
</evidence>
<protein>
    <submittedName>
        <fullName evidence="12">Type II secretion system F family protein</fullName>
    </submittedName>
</protein>
<keyword evidence="13" id="KW-1185">Reference proteome</keyword>
<feature type="transmembrane region" description="Helical" evidence="10">
    <location>
        <begin position="395"/>
        <end position="419"/>
    </location>
</feature>
<dbReference type="Pfam" id="PF00482">
    <property type="entry name" value="T2SSF"/>
    <property type="match status" value="2"/>
</dbReference>
<keyword evidence="6 9" id="KW-0812">Transmembrane</keyword>
<dbReference type="InterPro" id="IPR001992">
    <property type="entry name" value="T2SS_GspF/T4SS_PilC_CS"/>
</dbReference>
<feature type="transmembrane region" description="Helical" evidence="10">
    <location>
        <begin position="243"/>
        <end position="260"/>
    </location>
</feature>
<dbReference type="PANTHER" id="PTHR30012">
    <property type="entry name" value="GENERAL SECRETION PATHWAY PROTEIN"/>
    <property type="match status" value="1"/>
</dbReference>
<reference evidence="12 13" key="1">
    <citation type="journal article" date="2024" name="Appl. Environ. Microbiol.">
        <title>Pontiella agarivorans sp. nov., a novel marine anaerobic bacterium capable of degrading macroalgal polysaccharides and fixing nitrogen.</title>
        <authorList>
            <person name="Liu N."/>
            <person name="Kivenson V."/>
            <person name="Peng X."/>
            <person name="Cui Z."/>
            <person name="Lankiewicz T.S."/>
            <person name="Gosselin K.M."/>
            <person name="English C.J."/>
            <person name="Blair E.M."/>
            <person name="O'Malley M.A."/>
            <person name="Valentine D.L."/>
        </authorList>
    </citation>
    <scope>NUCLEOTIDE SEQUENCE [LARGE SCALE GENOMIC DNA]</scope>
    <source>
        <strain evidence="12 13">NLcol2</strain>
    </source>
</reference>
<feature type="transmembrane region" description="Helical" evidence="10">
    <location>
        <begin position="187"/>
        <end position="209"/>
    </location>
</feature>
<feature type="domain" description="Type II secretion system protein GspF" evidence="11">
    <location>
        <begin position="88"/>
        <end position="210"/>
    </location>
</feature>
<name>A0ABU5MXV0_9BACT</name>
<dbReference type="EMBL" id="JARVCO010000010">
    <property type="protein sequence ID" value="MDZ8119037.1"/>
    <property type="molecule type" value="Genomic_DNA"/>
</dbReference>
<evidence type="ECO:0000256" key="9">
    <source>
        <dbReference type="RuleBase" id="RU003923"/>
    </source>
</evidence>
<comment type="subcellular location">
    <subcellularLocation>
        <location evidence="1">Cell inner membrane</location>
        <topology evidence="1">Multi-pass membrane protein</topology>
    </subcellularLocation>
    <subcellularLocation>
        <location evidence="9">Cell membrane</location>
        <topology evidence="9">Multi-pass membrane protein</topology>
    </subcellularLocation>
</comment>
<evidence type="ECO:0000256" key="3">
    <source>
        <dbReference type="ARBA" id="ARBA00022448"/>
    </source>
</evidence>
<evidence type="ECO:0000256" key="1">
    <source>
        <dbReference type="ARBA" id="ARBA00004429"/>
    </source>
</evidence>
<keyword evidence="3 9" id="KW-0813">Transport</keyword>
<dbReference type="Proteomes" id="UP001290861">
    <property type="component" value="Unassembled WGS sequence"/>
</dbReference>
<organism evidence="12 13">
    <name type="scientific">Pontiella agarivorans</name>
    <dbReference type="NCBI Taxonomy" id="3038953"/>
    <lineage>
        <taxon>Bacteria</taxon>
        <taxon>Pseudomonadati</taxon>
        <taxon>Kiritimatiellota</taxon>
        <taxon>Kiritimatiellia</taxon>
        <taxon>Kiritimatiellales</taxon>
        <taxon>Pontiellaceae</taxon>
        <taxon>Pontiella</taxon>
    </lineage>
</organism>
<evidence type="ECO:0000256" key="6">
    <source>
        <dbReference type="ARBA" id="ARBA00022692"/>
    </source>
</evidence>
<keyword evidence="8 10" id="KW-0472">Membrane</keyword>
<evidence type="ECO:0000313" key="12">
    <source>
        <dbReference type="EMBL" id="MDZ8119037.1"/>
    </source>
</evidence>
<dbReference type="PANTHER" id="PTHR30012:SF7">
    <property type="entry name" value="PROTEIN TRANSPORT PROTEIN HOFC HOMOLOG"/>
    <property type="match status" value="1"/>
</dbReference>
<keyword evidence="7 10" id="KW-1133">Transmembrane helix</keyword>
<dbReference type="InterPro" id="IPR042094">
    <property type="entry name" value="T2SS_GspF_sf"/>
</dbReference>
<proteinExistence type="inferred from homology"/>
<dbReference type="Gene3D" id="1.20.81.30">
    <property type="entry name" value="Type II secretion system (T2SS), domain F"/>
    <property type="match status" value="2"/>
</dbReference>
<comment type="caution">
    <text evidence="12">The sequence shown here is derived from an EMBL/GenBank/DDBJ whole genome shotgun (WGS) entry which is preliminary data.</text>
</comment>
<keyword evidence="4" id="KW-1003">Cell membrane</keyword>
<dbReference type="PROSITE" id="PS00874">
    <property type="entry name" value="T2SP_F"/>
    <property type="match status" value="1"/>
</dbReference>
<dbReference type="InterPro" id="IPR018076">
    <property type="entry name" value="T2SS_GspF_dom"/>
</dbReference>
<evidence type="ECO:0000259" key="11">
    <source>
        <dbReference type="Pfam" id="PF00482"/>
    </source>
</evidence>
<comment type="similarity">
    <text evidence="2 9">Belongs to the GSP F family.</text>
</comment>
<evidence type="ECO:0000256" key="10">
    <source>
        <dbReference type="SAM" id="Phobius"/>
    </source>
</evidence>
<evidence type="ECO:0000256" key="7">
    <source>
        <dbReference type="ARBA" id="ARBA00022989"/>
    </source>
</evidence>
<keyword evidence="5" id="KW-0997">Cell inner membrane</keyword>
<gene>
    <name evidence="12" type="ORF">P9H32_10410</name>
</gene>
<dbReference type="InterPro" id="IPR003004">
    <property type="entry name" value="GspF/PilC"/>
</dbReference>
<dbReference type="PRINTS" id="PR00812">
    <property type="entry name" value="BCTERIALGSPF"/>
</dbReference>